<dbReference type="PRINTS" id="PR00503">
    <property type="entry name" value="BROMODOMAIN"/>
</dbReference>
<evidence type="ECO:0000256" key="3">
    <source>
        <dbReference type="SAM" id="MobiDB-lite"/>
    </source>
</evidence>
<dbReference type="SUPFAM" id="SSF47370">
    <property type="entry name" value="Bromodomain"/>
    <property type="match status" value="1"/>
</dbReference>
<evidence type="ECO:0000256" key="1">
    <source>
        <dbReference type="ARBA" id="ARBA00023117"/>
    </source>
</evidence>
<reference evidence="6" key="1">
    <citation type="submission" date="2024-07" db="EMBL/GenBank/DDBJ databases">
        <title>Two chromosome-level genome assemblies of Korean endemic species Abeliophyllum distichum and Forsythia ovata (Oleaceae).</title>
        <authorList>
            <person name="Jang H."/>
        </authorList>
    </citation>
    <scope>NUCLEOTIDE SEQUENCE [LARGE SCALE GENOMIC DNA]</scope>
</reference>
<evidence type="ECO:0000313" key="5">
    <source>
        <dbReference type="EMBL" id="KAL2458605.1"/>
    </source>
</evidence>
<gene>
    <name evidence="5" type="ORF">Fot_55635</name>
</gene>
<organism evidence="5 6">
    <name type="scientific">Forsythia ovata</name>
    <dbReference type="NCBI Taxonomy" id="205694"/>
    <lineage>
        <taxon>Eukaryota</taxon>
        <taxon>Viridiplantae</taxon>
        <taxon>Streptophyta</taxon>
        <taxon>Embryophyta</taxon>
        <taxon>Tracheophyta</taxon>
        <taxon>Spermatophyta</taxon>
        <taxon>Magnoliopsida</taxon>
        <taxon>eudicotyledons</taxon>
        <taxon>Gunneridae</taxon>
        <taxon>Pentapetalae</taxon>
        <taxon>asterids</taxon>
        <taxon>lamiids</taxon>
        <taxon>Lamiales</taxon>
        <taxon>Oleaceae</taxon>
        <taxon>Forsythieae</taxon>
        <taxon>Forsythia</taxon>
    </lineage>
</organism>
<dbReference type="AlphaFoldDB" id="A0ABD1P416"/>
<comment type="caution">
    <text evidence="5">The sequence shown here is derived from an EMBL/GenBank/DDBJ whole genome shotgun (WGS) entry which is preliminary data.</text>
</comment>
<keyword evidence="6" id="KW-1185">Reference proteome</keyword>
<feature type="domain" description="Bromo" evidence="4">
    <location>
        <begin position="1"/>
        <end position="61"/>
    </location>
</feature>
<accession>A0ABD1P416</accession>
<dbReference type="EMBL" id="JBFOLJ010000028">
    <property type="protein sequence ID" value="KAL2458605.1"/>
    <property type="molecule type" value="Genomic_DNA"/>
</dbReference>
<dbReference type="PROSITE" id="PS50014">
    <property type="entry name" value="BROMODOMAIN_2"/>
    <property type="match status" value="1"/>
</dbReference>
<protein>
    <submittedName>
        <fullName evidence="5">Bromodomain-containing RNA-binding protein 1</fullName>
    </submittedName>
</protein>
<dbReference type="Pfam" id="PF00439">
    <property type="entry name" value="Bromodomain"/>
    <property type="match status" value="1"/>
</dbReference>
<sequence>MVFAYSQIFNAPVDAAALGLFDYHQIVKQPMDLGMVKSILAKDLHPSPIEFAMDVRLTFDDETFKYFLEVYNEDIHRGQKKSLYRDGKWTGPPGGPVREKTDPGRPGPVEQRTRSRTGP</sequence>
<dbReference type="InterPro" id="IPR036427">
    <property type="entry name" value="Bromodomain-like_sf"/>
</dbReference>
<dbReference type="PANTHER" id="PTHR45926">
    <property type="entry name" value="OSJNBA0053K19.4 PROTEIN"/>
    <property type="match status" value="1"/>
</dbReference>
<name>A0ABD1P416_9LAMI</name>
<dbReference type="InterPro" id="IPR001487">
    <property type="entry name" value="Bromodomain"/>
</dbReference>
<feature type="region of interest" description="Disordered" evidence="3">
    <location>
        <begin position="79"/>
        <end position="119"/>
    </location>
</feature>
<evidence type="ECO:0000313" key="6">
    <source>
        <dbReference type="Proteomes" id="UP001604277"/>
    </source>
</evidence>
<evidence type="ECO:0000259" key="4">
    <source>
        <dbReference type="PROSITE" id="PS50014"/>
    </source>
</evidence>
<dbReference type="Gene3D" id="1.20.920.10">
    <property type="entry name" value="Bromodomain-like"/>
    <property type="match status" value="1"/>
</dbReference>
<feature type="compositionally biased region" description="Basic and acidic residues" evidence="3">
    <location>
        <begin position="79"/>
        <end position="88"/>
    </location>
</feature>
<keyword evidence="1 2" id="KW-0103">Bromodomain</keyword>
<evidence type="ECO:0000256" key="2">
    <source>
        <dbReference type="PROSITE-ProRule" id="PRU00035"/>
    </source>
</evidence>
<proteinExistence type="predicted"/>
<dbReference type="Proteomes" id="UP001604277">
    <property type="component" value="Unassembled WGS sequence"/>
</dbReference>